<geneLocation type="chloroplast" evidence="3"/>
<keyword evidence="3" id="KW-0150">Chloroplast</keyword>
<dbReference type="EMBL" id="MH681881">
    <property type="protein sequence ID" value="QDX17562.1"/>
    <property type="molecule type" value="Genomic_DNA"/>
</dbReference>
<accession>A0A5B8H9E5</accession>
<dbReference type="AlphaFoldDB" id="A0A5B8H9E5"/>
<organism evidence="3">
    <name type="scientific">Haslea nusantara</name>
    <dbReference type="NCBI Taxonomy" id="2600302"/>
    <lineage>
        <taxon>Eukaryota</taxon>
        <taxon>Sar</taxon>
        <taxon>Stramenopiles</taxon>
        <taxon>Ochrophyta</taxon>
        <taxon>Bacillariophyta</taxon>
        <taxon>Bacillariophyceae</taxon>
        <taxon>Bacillariophycidae</taxon>
        <taxon>Naviculales</taxon>
        <taxon>Naviculaceae</taxon>
        <taxon>Haslea</taxon>
    </lineage>
</organism>
<evidence type="ECO:0000256" key="2">
    <source>
        <dbReference type="PROSITE-ProRule" id="PRU00252"/>
    </source>
</evidence>
<dbReference type="GO" id="GO:0003697">
    <property type="term" value="F:single-stranded DNA binding"/>
    <property type="evidence" value="ECO:0007669"/>
    <property type="project" value="InterPro"/>
</dbReference>
<keyword evidence="1 2" id="KW-0238">DNA-binding</keyword>
<keyword evidence="3" id="KW-0934">Plastid</keyword>
<reference evidence="3" key="1">
    <citation type="journal article" date="2019" name="Plant Ecol Evol">
        <title>Haslea nusantara (Bacillariophyceae), a new blue diatom from the Java Sea, Indonesia: morphology, biometry and molecular characterization.</title>
        <authorList>
            <person name="Prasetiya F.S."/>
            <person name="Gastineau R."/>
            <person name="Poulin M."/>
            <person name="Lemieux C."/>
            <person name="Turmel M."/>
            <person name="Syakti A.D."/>
            <person name="Hardivillier Y."/>
            <person name="Widowati I."/>
            <person name="Risjani Y."/>
            <person name="Iskandar I."/>
            <person name="Subroto T."/>
            <person name="Falaise C."/>
            <person name="Arsad S."/>
            <person name="Safitri I."/>
            <person name="Mouget J.-L."/>
            <person name="Leignel V."/>
        </authorList>
    </citation>
    <scope>NUCLEOTIDE SEQUENCE</scope>
</reference>
<dbReference type="GeneID" id="41663580"/>
<gene>
    <name evidence="3" type="primary">ycf41</name>
</gene>
<proteinExistence type="predicted"/>
<dbReference type="RefSeq" id="YP_009687866.1">
    <property type="nucleotide sequence ID" value="NC_044491.1"/>
</dbReference>
<evidence type="ECO:0000256" key="1">
    <source>
        <dbReference type="ARBA" id="ARBA00023125"/>
    </source>
</evidence>
<dbReference type="InterPro" id="IPR012340">
    <property type="entry name" value="NA-bd_OB-fold"/>
</dbReference>
<dbReference type="SUPFAM" id="SSF50249">
    <property type="entry name" value="Nucleic acid-binding proteins"/>
    <property type="match status" value="1"/>
</dbReference>
<dbReference type="InterPro" id="IPR000424">
    <property type="entry name" value="Primosome_PriB/ssb"/>
</dbReference>
<dbReference type="Gene3D" id="2.40.50.140">
    <property type="entry name" value="Nucleic acid-binding proteins"/>
    <property type="match status" value="1"/>
</dbReference>
<dbReference type="PROSITE" id="PS50935">
    <property type="entry name" value="SSB"/>
    <property type="match status" value="1"/>
</dbReference>
<name>A0A5B8H9E5_9STRA</name>
<sequence length="111" mass="13478">MINTNYIGIIVKILDIPKHRRLQNKFYITEFRGQFRSKNQDRILKLVCWDKLASELKEFYKINDYVLVEGYLFQPDLRNKDLFNQNQKLVKVTVTRIYPYLSKPNYQQNKT</sequence>
<protein>
    <submittedName>
        <fullName evidence="3">Hypothetical chloroplast RF41</fullName>
    </submittedName>
</protein>
<evidence type="ECO:0000313" key="3">
    <source>
        <dbReference type="EMBL" id="QDX17562.1"/>
    </source>
</evidence>